<feature type="transmembrane region" description="Helical" evidence="1">
    <location>
        <begin position="30"/>
        <end position="56"/>
    </location>
</feature>
<name>A0A0D2P2L3_HYPSF</name>
<evidence type="ECO:0000313" key="3">
    <source>
        <dbReference type="Proteomes" id="UP000054270"/>
    </source>
</evidence>
<proteinExistence type="predicted"/>
<sequence length="92" mass="10779">MKNIWYWVCVYTHIVMPQVLPGQCLEYGNLFTFVISFFLFSDMFILLDLSSSVRVIGVYFRRLRSSLHCARDVSLRLSESQPSFSRSSDRTL</sequence>
<protein>
    <submittedName>
        <fullName evidence="2">Uncharacterized protein</fullName>
    </submittedName>
</protein>
<dbReference type="EMBL" id="KN817533">
    <property type="protein sequence ID" value="KJA25149.1"/>
    <property type="molecule type" value="Genomic_DNA"/>
</dbReference>
<gene>
    <name evidence="2" type="ORF">HYPSUDRAFT_440352</name>
</gene>
<evidence type="ECO:0000313" key="2">
    <source>
        <dbReference type="EMBL" id="KJA25149.1"/>
    </source>
</evidence>
<keyword evidence="1" id="KW-1133">Transmembrane helix</keyword>
<organism evidence="2 3">
    <name type="scientific">Hypholoma sublateritium (strain FD-334 SS-4)</name>
    <dbReference type="NCBI Taxonomy" id="945553"/>
    <lineage>
        <taxon>Eukaryota</taxon>
        <taxon>Fungi</taxon>
        <taxon>Dikarya</taxon>
        <taxon>Basidiomycota</taxon>
        <taxon>Agaricomycotina</taxon>
        <taxon>Agaricomycetes</taxon>
        <taxon>Agaricomycetidae</taxon>
        <taxon>Agaricales</taxon>
        <taxon>Agaricineae</taxon>
        <taxon>Strophariaceae</taxon>
        <taxon>Hypholoma</taxon>
    </lineage>
</organism>
<dbReference type="AlphaFoldDB" id="A0A0D2P2L3"/>
<evidence type="ECO:0000256" key="1">
    <source>
        <dbReference type="SAM" id="Phobius"/>
    </source>
</evidence>
<keyword evidence="1" id="KW-0812">Transmembrane</keyword>
<keyword evidence="1" id="KW-0472">Membrane</keyword>
<keyword evidence="3" id="KW-1185">Reference proteome</keyword>
<accession>A0A0D2P2L3</accession>
<dbReference type="Proteomes" id="UP000054270">
    <property type="component" value="Unassembled WGS sequence"/>
</dbReference>
<reference evidence="3" key="1">
    <citation type="submission" date="2014-04" db="EMBL/GenBank/DDBJ databases">
        <title>Evolutionary Origins and Diversification of the Mycorrhizal Mutualists.</title>
        <authorList>
            <consortium name="DOE Joint Genome Institute"/>
            <consortium name="Mycorrhizal Genomics Consortium"/>
            <person name="Kohler A."/>
            <person name="Kuo A."/>
            <person name="Nagy L.G."/>
            <person name="Floudas D."/>
            <person name="Copeland A."/>
            <person name="Barry K.W."/>
            <person name="Cichocki N."/>
            <person name="Veneault-Fourrey C."/>
            <person name="LaButti K."/>
            <person name="Lindquist E.A."/>
            <person name="Lipzen A."/>
            <person name="Lundell T."/>
            <person name="Morin E."/>
            <person name="Murat C."/>
            <person name="Riley R."/>
            <person name="Ohm R."/>
            <person name="Sun H."/>
            <person name="Tunlid A."/>
            <person name="Henrissat B."/>
            <person name="Grigoriev I.V."/>
            <person name="Hibbett D.S."/>
            <person name="Martin F."/>
        </authorList>
    </citation>
    <scope>NUCLEOTIDE SEQUENCE [LARGE SCALE GENOMIC DNA]</scope>
    <source>
        <strain evidence="3">FD-334 SS-4</strain>
    </source>
</reference>